<keyword evidence="10" id="KW-0464">Manganese</keyword>
<evidence type="ECO:0000256" key="10">
    <source>
        <dbReference type="HAMAP-Rule" id="MF_00453"/>
    </source>
</evidence>
<evidence type="ECO:0000256" key="2">
    <source>
        <dbReference type="ARBA" id="ARBA00006052"/>
    </source>
</evidence>
<dbReference type="Pfam" id="PF01293">
    <property type="entry name" value="PEPCK_ATP"/>
    <property type="match status" value="1"/>
</dbReference>
<comment type="cofactor">
    <cofactor evidence="10">
        <name>Mn(2+)</name>
        <dbReference type="ChEBI" id="CHEBI:29035"/>
    </cofactor>
    <text evidence="10">Binds 1 Mn(2+) ion per subunit.</text>
</comment>
<feature type="binding site" evidence="10">
    <location>
        <position position="214"/>
    </location>
    <ligand>
        <name>Mn(2+)</name>
        <dbReference type="ChEBI" id="CHEBI:29035"/>
    </ligand>
</feature>
<dbReference type="GO" id="GO:0046872">
    <property type="term" value="F:metal ion binding"/>
    <property type="evidence" value="ECO:0007669"/>
    <property type="project" value="UniProtKB-KW"/>
</dbReference>
<feature type="binding site" evidence="10">
    <location>
        <position position="316"/>
    </location>
    <ligand>
        <name>substrate</name>
    </ligand>
</feature>
<feature type="binding site" evidence="10">
    <location>
        <position position="280"/>
    </location>
    <ligand>
        <name>ATP</name>
        <dbReference type="ChEBI" id="CHEBI:30616"/>
    </ligand>
</feature>
<dbReference type="UniPathway" id="UPA00138"/>
<evidence type="ECO:0000256" key="9">
    <source>
        <dbReference type="ARBA" id="ARBA00047371"/>
    </source>
</evidence>
<dbReference type="InterPro" id="IPR013035">
    <property type="entry name" value="PEP_carboxykinase_C"/>
</dbReference>
<dbReference type="NCBIfam" id="NF006820">
    <property type="entry name" value="PRK09344.1-2"/>
    <property type="match status" value="1"/>
</dbReference>
<dbReference type="PIRSF" id="PIRSF006294">
    <property type="entry name" value="PEP_crbxkin"/>
    <property type="match status" value="1"/>
</dbReference>
<dbReference type="SUPFAM" id="SSF68923">
    <property type="entry name" value="PEP carboxykinase N-terminal domain"/>
    <property type="match status" value="1"/>
</dbReference>
<dbReference type="EC" id="4.1.1.49" evidence="3 10"/>
<feature type="binding site" evidence="10">
    <location>
        <position position="188"/>
    </location>
    <ligand>
        <name>substrate</name>
    </ligand>
</feature>
<evidence type="ECO:0000313" key="12">
    <source>
        <dbReference type="Proteomes" id="UP000028933"/>
    </source>
</evidence>
<dbReference type="EMBL" id="CP007547">
    <property type="protein sequence ID" value="AIL47542.1"/>
    <property type="molecule type" value="Genomic_DNA"/>
</dbReference>
<dbReference type="Gene3D" id="2.170.8.10">
    <property type="entry name" value="Phosphoenolpyruvate Carboxykinase, domain 2"/>
    <property type="match status" value="1"/>
</dbReference>
<dbReference type="RefSeq" id="WP_021348614.1">
    <property type="nucleotide sequence ID" value="NZ_CP007547.1"/>
</dbReference>
<dbReference type="GO" id="GO:0005524">
    <property type="term" value="F:ATP binding"/>
    <property type="evidence" value="ECO:0007669"/>
    <property type="project" value="UniProtKB-UniRule"/>
</dbReference>
<dbReference type="Gene3D" id="3.90.228.20">
    <property type="match status" value="1"/>
</dbReference>
<dbReference type="NCBIfam" id="TIGR00224">
    <property type="entry name" value="pckA"/>
    <property type="match status" value="1"/>
</dbReference>
<accession>A0A077EJ92</accession>
<dbReference type="eggNOG" id="COG1866">
    <property type="taxonomic scope" value="Bacteria"/>
</dbReference>
<evidence type="ECO:0000256" key="4">
    <source>
        <dbReference type="ARBA" id="ARBA00022432"/>
    </source>
</evidence>
<keyword evidence="10" id="KW-0963">Cytoplasm</keyword>
<dbReference type="STRING" id="1338011.BD94_3767"/>
<evidence type="ECO:0000313" key="11">
    <source>
        <dbReference type="EMBL" id="AIL47542.1"/>
    </source>
</evidence>
<feature type="binding site" evidence="10">
    <location>
        <position position="194"/>
    </location>
    <ligand>
        <name>substrate</name>
    </ligand>
</feature>
<comment type="catalytic activity">
    <reaction evidence="9 10">
        <text>oxaloacetate + ATP = phosphoenolpyruvate + ADP + CO2</text>
        <dbReference type="Rhea" id="RHEA:18617"/>
        <dbReference type="ChEBI" id="CHEBI:16452"/>
        <dbReference type="ChEBI" id="CHEBI:16526"/>
        <dbReference type="ChEBI" id="CHEBI:30616"/>
        <dbReference type="ChEBI" id="CHEBI:58702"/>
        <dbReference type="ChEBI" id="CHEBI:456216"/>
        <dbReference type="EC" id="4.1.1.49"/>
    </reaction>
</comment>
<reference evidence="11" key="1">
    <citation type="journal article" date="2013" name="Lancet">
        <title>First case of E anophelis outbreak in an intensive-care unit.</title>
        <authorList>
            <person name="Teo J."/>
            <person name="Tan S.Y."/>
            <person name="Tay M."/>
            <person name="Ding Y."/>
            <person name="Kjelleberg S."/>
            <person name="Givskov M."/>
            <person name="Lin R.T."/>
            <person name="Yang L."/>
        </authorList>
    </citation>
    <scope>NUCLEOTIDE SEQUENCE [LARGE SCALE GENOMIC DNA]</scope>
    <source>
        <strain evidence="11">NUHP1</strain>
    </source>
</reference>
<comment type="similarity">
    <text evidence="2 10">Belongs to the phosphoenolpyruvate carboxykinase (ATP) family.</text>
</comment>
<dbReference type="GO" id="GO:0004612">
    <property type="term" value="F:phosphoenolpyruvate carboxykinase (ATP) activity"/>
    <property type="evidence" value="ECO:0007669"/>
    <property type="project" value="UniProtKB-UniRule"/>
</dbReference>
<keyword evidence="5 10" id="KW-0547">Nucleotide-binding</keyword>
<keyword evidence="11" id="KW-0418">Kinase</keyword>
<proteinExistence type="inferred from homology"/>
<evidence type="ECO:0000256" key="3">
    <source>
        <dbReference type="ARBA" id="ARBA00012363"/>
    </source>
</evidence>
<feature type="binding site" evidence="10">
    <location>
        <position position="437"/>
    </location>
    <ligand>
        <name>ATP</name>
        <dbReference type="ChEBI" id="CHEBI:30616"/>
    </ligand>
</feature>
<keyword evidence="10" id="KW-0479">Metal-binding</keyword>
<name>A0A077EJ92_9FLAO</name>
<keyword evidence="11" id="KW-0808">Transferase</keyword>
<dbReference type="InterPro" id="IPR008210">
    <property type="entry name" value="PEP_carboxykinase_N"/>
</dbReference>
<dbReference type="Gene3D" id="3.40.449.10">
    <property type="entry name" value="Phosphoenolpyruvate Carboxykinase, domain 1"/>
    <property type="match status" value="1"/>
</dbReference>
<feature type="binding site" evidence="10">
    <location>
        <position position="251"/>
    </location>
    <ligand>
        <name>Mn(2+)</name>
        <dbReference type="ChEBI" id="CHEBI:29035"/>
    </ligand>
</feature>
<keyword evidence="6 10" id="KW-0210">Decarboxylase</keyword>
<dbReference type="SUPFAM" id="SSF53795">
    <property type="entry name" value="PEP carboxykinase-like"/>
    <property type="match status" value="1"/>
</dbReference>
<keyword evidence="8 10" id="KW-0456">Lyase</keyword>
<dbReference type="NCBIfam" id="NF006821">
    <property type="entry name" value="PRK09344.1-3"/>
    <property type="match status" value="1"/>
</dbReference>
<comment type="pathway">
    <text evidence="1 10">Carbohydrate biosynthesis; gluconeogenesis.</text>
</comment>
<keyword evidence="7 10" id="KW-0067">ATP-binding</keyword>
<feature type="binding site" evidence="10">
    <location>
        <position position="51"/>
    </location>
    <ligand>
        <name>substrate</name>
    </ligand>
</feature>
<dbReference type="GO" id="GO:0005829">
    <property type="term" value="C:cytosol"/>
    <property type="evidence" value="ECO:0007669"/>
    <property type="project" value="TreeGrafter"/>
</dbReference>
<keyword evidence="11" id="KW-0670">Pyruvate</keyword>
<dbReference type="PANTHER" id="PTHR30031">
    <property type="entry name" value="PHOSPHOENOLPYRUVATE CARBOXYKINASE ATP"/>
    <property type="match status" value="1"/>
</dbReference>
<protein>
    <recommendedName>
        <fullName evidence="3 10">Phosphoenolpyruvate carboxykinase (ATP)</fullName>
        <shortName evidence="10">PCK</shortName>
        <shortName evidence="10">PEP carboxykinase</shortName>
        <shortName evidence="10">PEPCK</shortName>
        <ecNumber evidence="3 10">4.1.1.49</ecNumber>
    </recommendedName>
</protein>
<comment type="subcellular location">
    <subcellularLocation>
        <location evidence="10">Cytoplasm</location>
    </subcellularLocation>
</comment>
<evidence type="ECO:0000256" key="8">
    <source>
        <dbReference type="ARBA" id="ARBA00023239"/>
    </source>
</evidence>
<reference evidence="11" key="2">
    <citation type="journal article" date="2015" name="Genome Biol. Evol.">
        <title>Complete Genome Sequence and Transcriptomic Analysis of the Novel Pathogen Elizabethkingia anophelis in Response to Oxidative Stress.</title>
        <authorList>
            <person name="Li Y."/>
            <person name="Liu Y."/>
            <person name="Chew S.C."/>
            <person name="Tay M."/>
            <person name="Salido M.M."/>
            <person name="Teo J."/>
            <person name="Lauro F.M."/>
            <person name="Givskov M."/>
            <person name="Yang L."/>
        </authorList>
    </citation>
    <scope>NUCLEOTIDE SEQUENCE</scope>
    <source>
        <strain evidence="11">NUHP1</strain>
    </source>
</reference>
<dbReference type="Proteomes" id="UP000028933">
    <property type="component" value="Chromosome"/>
</dbReference>
<feature type="binding site" evidence="10">
    <location>
        <position position="194"/>
    </location>
    <ligand>
        <name>Mn(2+)</name>
        <dbReference type="ChEBI" id="CHEBI:29035"/>
    </ligand>
</feature>
<feature type="binding site" evidence="10">
    <location>
        <position position="214"/>
    </location>
    <ligand>
        <name>ATP</name>
        <dbReference type="ChEBI" id="CHEBI:30616"/>
    </ligand>
</feature>
<dbReference type="PANTHER" id="PTHR30031:SF0">
    <property type="entry name" value="PHOSPHOENOLPYRUVATE CARBOXYKINASE (ATP)"/>
    <property type="match status" value="1"/>
</dbReference>
<comment type="caution">
    <text evidence="10">Lacks conserved residue(s) required for the propagation of feature annotation.</text>
</comment>
<dbReference type="GO" id="GO:0006094">
    <property type="term" value="P:gluconeogenesis"/>
    <property type="evidence" value="ECO:0007669"/>
    <property type="project" value="UniProtKB-UniRule"/>
</dbReference>
<organism evidence="11 12">
    <name type="scientific">Elizabethkingia anophelis NUHP1</name>
    <dbReference type="NCBI Taxonomy" id="1338011"/>
    <lineage>
        <taxon>Bacteria</taxon>
        <taxon>Pseudomonadati</taxon>
        <taxon>Bacteroidota</taxon>
        <taxon>Flavobacteriia</taxon>
        <taxon>Flavobacteriales</taxon>
        <taxon>Weeksellaceae</taxon>
        <taxon>Elizabethkingia</taxon>
    </lineage>
</organism>
<dbReference type="GO" id="GO:0016301">
    <property type="term" value="F:kinase activity"/>
    <property type="evidence" value="ECO:0007669"/>
    <property type="project" value="UniProtKB-KW"/>
</dbReference>
<dbReference type="HOGENOM" id="CLU_018247_0_1_10"/>
<sequence>MRSLEKFGIKNDNVKWQLSPEELVQETVNLKQGFVAKSGALAINTGEFTGRSPKDRFIVKDEVTADRVWWDGKVNLPFDSEKFDALYNRVAEYASDIPLYAREAFAVADKRYQVKITAVTEFPWSNQFVYNMFIRPTVDELESFGETDWLILCIPSFKADPERDGTRQHNFSILNFKRKIALIGGSAYTGEMKKGIFSALNFTLPVQQNVLPMHCSANAGADGETAIFFGLSGTGKTTLSADPNRKLIGDDEHGWTPDNTVFNIEGGCYAKAIDLSAEKEPDIYGAIKPGAILENVFFDENGEADYTNDSITPNTRVSYPIDFINNIQVPSIGKNPKNIFFLTFDAFGVLPPISRLTPEQAAYHFISGYTSKVAGTEVGVTEPQTTFSVCFGAAFMPLHPTEYGKMLSEKIKGADAKVWLVNTGFNGKMKRMSLKDTRALISAALDGKLNDVDYKESPIFKVQIPVSCEGVSDESMLLPENSWDSYDAYIEKARSLALAFHKNFERFDDIKDESILAGAPRKEAEVI</sequence>
<evidence type="ECO:0000256" key="7">
    <source>
        <dbReference type="ARBA" id="ARBA00022840"/>
    </source>
</evidence>
<feature type="binding site" evidence="10">
    <location>
        <position position="194"/>
    </location>
    <ligand>
        <name>ATP</name>
        <dbReference type="ChEBI" id="CHEBI:30616"/>
    </ligand>
</feature>
<feature type="binding site" evidence="10">
    <location>
        <begin position="230"/>
        <end position="238"/>
    </location>
    <ligand>
        <name>ATP</name>
        <dbReference type="ChEBI" id="CHEBI:30616"/>
    </ligand>
</feature>
<dbReference type="HAMAP" id="MF_00453">
    <property type="entry name" value="PEPCK_ATP"/>
    <property type="match status" value="1"/>
</dbReference>
<dbReference type="AlphaFoldDB" id="A0A077EJ92"/>
<gene>
    <name evidence="10" type="primary">pckA</name>
    <name evidence="11" type="ORF">BD94_3767</name>
</gene>
<evidence type="ECO:0000256" key="6">
    <source>
        <dbReference type="ARBA" id="ARBA00022793"/>
    </source>
</evidence>
<evidence type="ECO:0000256" key="5">
    <source>
        <dbReference type="ARBA" id="ARBA00022741"/>
    </source>
</evidence>
<feature type="binding site" evidence="10">
    <location>
        <position position="316"/>
    </location>
    <ligand>
        <name>ATP</name>
        <dbReference type="ChEBI" id="CHEBI:30616"/>
    </ligand>
</feature>
<comment type="function">
    <text evidence="10">Involved in the gluconeogenesis. Catalyzes the conversion of oxaloacetate (OAA) to phosphoenolpyruvate (PEP) through direct phosphoryl transfer between the nucleoside triphosphate and OAA.</text>
</comment>
<evidence type="ECO:0000256" key="1">
    <source>
        <dbReference type="ARBA" id="ARBA00004742"/>
    </source>
</evidence>
<keyword evidence="4 10" id="KW-0312">Gluconeogenesis</keyword>
<dbReference type="KEGG" id="eao:BD94_3767"/>
<dbReference type="InterPro" id="IPR001272">
    <property type="entry name" value="PEP_carboxykinase_ATP"/>
</dbReference>